<keyword evidence="2" id="KW-0812">Transmembrane</keyword>
<keyword evidence="2" id="KW-0472">Membrane</keyword>
<evidence type="ECO:0000256" key="2">
    <source>
        <dbReference type="SAM" id="Phobius"/>
    </source>
</evidence>
<accession>A0A5C6X7Y4</accession>
<name>A0A5C6X7Y4_9DELT</name>
<sequence>MSTPRADAPGAELARPARAQPLNHHQTQRHKADNDSEGQLWVIGGIIAVFIALIVLAWALFLA</sequence>
<proteinExistence type="predicted"/>
<dbReference type="AlphaFoldDB" id="A0A5C6X7Y4"/>
<dbReference type="Proteomes" id="UP000321046">
    <property type="component" value="Unassembled WGS sequence"/>
</dbReference>
<evidence type="ECO:0000256" key="1">
    <source>
        <dbReference type="SAM" id="MobiDB-lite"/>
    </source>
</evidence>
<dbReference type="EMBL" id="VOSL01000110">
    <property type="protein sequence ID" value="TXD32760.1"/>
    <property type="molecule type" value="Genomic_DNA"/>
</dbReference>
<comment type="caution">
    <text evidence="3">The sequence shown here is derived from an EMBL/GenBank/DDBJ whole genome shotgun (WGS) entry which is preliminary data.</text>
</comment>
<keyword evidence="2" id="KW-1133">Transmembrane helix</keyword>
<feature type="transmembrane region" description="Helical" evidence="2">
    <location>
        <begin position="40"/>
        <end position="62"/>
    </location>
</feature>
<evidence type="ECO:0000313" key="3">
    <source>
        <dbReference type="EMBL" id="TXD32760.1"/>
    </source>
</evidence>
<organism evidence="3 4">
    <name type="scientific">Lujinxingia vulgaris</name>
    <dbReference type="NCBI Taxonomy" id="2600176"/>
    <lineage>
        <taxon>Bacteria</taxon>
        <taxon>Deltaproteobacteria</taxon>
        <taxon>Bradymonadales</taxon>
        <taxon>Lujinxingiaceae</taxon>
        <taxon>Lujinxingia</taxon>
    </lineage>
</organism>
<reference evidence="3 4" key="1">
    <citation type="submission" date="2019-08" db="EMBL/GenBank/DDBJ databases">
        <title>Bradymonadales sp. TMQ2.</title>
        <authorList>
            <person name="Liang Q."/>
        </authorList>
    </citation>
    <scope>NUCLEOTIDE SEQUENCE [LARGE SCALE GENOMIC DNA]</scope>
    <source>
        <strain evidence="3 4">TMQ2</strain>
    </source>
</reference>
<evidence type="ECO:0000313" key="4">
    <source>
        <dbReference type="Proteomes" id="UP000321046"/>
    </source>
</evidence>
<protein>
    <submittedName>
        <fullName evidence="3">Uncharacterized protein</fullName>
    </submittedName>
</protein>
<feature type="region of interest" description="Disordered" evidence="1">
    <location>
        <begin position="1"/>
        <end position="34"/>
    </location>
</feature>
<gene>
    <name evidence="3" type="ORF">FRC96_16410</name>
</gene>